<evidence type="ECO:0000313" key="1">
    <source>
        <dbReference type="EMBL" id="MFF4779436.1"/>
    </source>
</evidence>
<keyword evidence="2" id="KW-1185">Reference proteome</keyword>
<dbReference type="EMBL" id="JBIAXI010000049">
    <property type="protein sequence ID" value="MFF4779436.1"/>
    <property type="molecule type" value="Genomic_DNA"/>
</dbReference>
<comment type="caution">
    <text evidence="1">The sequence shown here is derived from an EMBL/GenBank/DDBJ whole genome shotgun (WGS) entry which is preliminary data.</text>
</comment>
<gene>
    <name evidence="1" type="ORF">ACFY05_42135</name>
</gene>
<accession>A0ABW6VKG4</accession>
<reference evidence="1 2" key="1">
    <citation type="submission" date="2024-10" db="EMBL/GenBank/DDBJ databases">
        <title>The Natural Products Discovery Center: Release of the First 8490 Sequenced Strains for Exploring Actinobacteria Biosynthetic Diversity.</title>
        <authorList>
            <person name="Kalkreuter E."/>
            <person name="Kautsar S.A."/>
            <person name="Yang D."/>
            <person name="Bader C.D."/>
            <person name="Teijaro C.N."/>
            <person name="Fluegel L."/>
            <person name="Davis C.M."/>
            <person name="Simpson J.R."/>
            <person name="Lauterbach L."/>
            <person name="Steele A.D."/>
            <person name="Gui C."/>
            <person name="Meng S."/>
            <person name="Li G."/>
            <person name="Viehrig K."/>
            <person name="Ye F."/>
            <person name="Su P."/>
            <person name="Kiefer A.F."/>
            <person name="Nichols A."/>
            <person name="Cepeda A.J."/>
            <person name="Yan W."/>
            <person name="Fan B."/>
            <person name="Jiang Y."/>
            <person name="Adhikari A."/>
            <person name="Zheng C.-J."/>
            <person name="Schuster L."/>
            <person name="Cowan T.M."/>
            <person name="Smanski M.J."/>
            <person name="Chevrette M.G."/>
            <person name="De Carvalho L.P.S."/>
            <person name="Shen B."/>
        </authorList>
    </citation>
    <scope>NUCLEOTIDE SEQUENCE [LARGE SCALE GENOMIC DNA]</scope>
    <source>
        <strain evidence="1 2">NPDC001281</strain>
    </source>
</reference>
<evidence type="ECO:0008006" key="3">
    <source>
        <dbReference type="Google" id="ProtNLM"/>
    </source>
</evidence>
<organism evidence="1 2">
    <name type="scientific">Microtetraspora fusca</name>
    <dbReference type="NCBI Taxonomy" id="1997"/>
    <lineage>
        <taxon>Bacteria</taxon>
        <taxon>Bacillati</taxon>
        <taxon>Actinomycetota</taxon>
        <taxon>Actinomycetes</taxon>
        <taxon>Streptosporangiales</taxon>
        <taxon>Streptosporangiaceae</taxon>
        <taxon>Microtetraspora</taxon>
    </lineage>
</organism>
<protein>
    <recommendedName>
        <fullName evidence="3">DUF4241 domain-containing protein</fullName>
    </recommendedName>
</protein>
<dbReference type="Proteomes" id="UP001602119">
    <property type="component" value="Unassembled WGS sequence"/>
</dbReference>
<sequence length="214" mass="23753">MPAEFQVDEIVDITIKGARVTAVLSTGVVHATTDGGVFLAYVPRDKQVTTEHVAPAEWPPQPGDLWRDKNDELWFASDVTTPDDDPIVRLIPTYQGHEQYSPKEAWRHWGPMVLVHRDQAEAEAIAPCAYKAFHDDTCFGRYPSEREAQAACEERVHASIDPHHVDVVGFSWHQLAPDDPRHEMYVTVGGKQQGTGYVVVPDGVTSGQTDGSVR</sequence>
<name>A0ABW6VKG4_MICFU</name>
<proteinExistence type="predicted"/>
<evidence type="ECO:0000313" key="2">
    <source>
        <dbReference type="Proteomes" id="UP001602119"/>
    </source>
</evidence>
<dbReference type="RefSeq" id="WP_387348209.1">
    <property type="nucleotide sequence ID" value="NZ_JBIAXI010000049.1"/>
</dbReference>